<evidence type="ECO:0000313" key="2">
    <source>
        <dbReference type="EMBL" id="KSV18869.1"/>
    </source>
</evidence>
<dbReference type="AlphaFoldDB" id="A0A0V8M508"/>
<accession>A0A0V8M508</accession>
<protein>
    <recommendedName>
        <fullName evidence="1">AraC effector-binding domain-containing protein</fullName>
    </recommendedName>
</protein>
<dbReference type="Pfam" id="PF06445">
    <property type="entry name" value="GyrI-like"/>
    <property type="match status" value="1"/>
</dbReference>
<dbReference type="RefSeq" id="WP_058292045.1">
    <property type="nucleotide sequence ID" value="NZ_JGYD01000004.1"/>
</dbReference>
<comment type="caution">
    <text evidence="2">The sequence shown here is derived from an EMBL/GenBank/DDBJ whole genome shotgun (WGS) entry which is preliminary data.</text>
</comment>
<dbReference type="Proteomes" id="UP000053577">
    <property type="component" value="Unassembled WGS sequence"/>
</dbReference>
<dbReference type="PATRIC" id="fig|61435.5.peg.1568"/>
<dbReference type="OrthoDB" id="4772335at2"/>
<dbReference type="SMART" id="SM00871">
    <property type="entry name" value="AraC_E_bind"/>
    <property type="match status" value="1"/>
</dbReference>
<sequence length="172" mass="19446">MSPRKLKTDPVITDMPAQKMAVVRGKGAPDQVFSKVFPALFGSVYTLKFDLVKKGLESFKVSCPRARYPDANLIPKGEWIIIAGIPVPENTTSLPQKEPGTEVKLETWEYGTVAQILHLGSYDQEMETVERLHKFIAENGYEITGPHEEEYQSKPDAKVLKTLIRYQIKKRP</sequence>
<dbReference type="InterPro" id="IPR010499">
    <property type="entry name" value="AraC_E-bd"/>
</dbReference>
<dbReference type="EMBL" id="JGYD01000004">
    <property type="protein sequence ID" value="KSV18869.1"/>
    <property type="molecule type" value="Genomic_DNA"/>
</dbReference>
<proteinExistence type="predicted"/>
<dbReference type="InterPro" id="IPR029442">
    <property type="entry name" value="GyrI-like"/>
</dbReference>
<dbReference type="Gene3D" id="3.20.80.10">
    <property type="entry name" value="Regulatory factor, effector binding domain"/>
    <property type="match status" value="1"/>
</dbReference>
<evidence type="ECO:0000313" key="3">
    <source>
        <dbReference type="Proteomes" id="UP000053577"/>
    </source>
</evidence>
<dbReference type="SUPFAM" id="SSF55136">
    <property type="entry name" value="Probable bacterial effector-binding domain"/>
    <property type="match status" value="1"/>
</dbReference>
<reference evidence="2 3" key="1">
    <citation type="journal article" date="2015" name="Sci. Rep.">
        <title>A comparative genomics and reductive dehalogenase gene transcription study of two chloroethene-respiring bacteria, Dehalococcoides mccartyi strains MB and 11a.</title>
        <authorList>
            <person name="Low A."/>
            <person name="Shen Z."/>
            <person name="Cheng D."/>
            <person name="Rogers M.J."/>
            <person name="Lee P.K."/>
            <person name="He J."/>
        </authorList>
    </citation>
    <scope>NUCLEOTIDE SEQUENCE [LARGE SCALE GENOMIC DNA]</scope>
    <source>
        <strain evidence="2 3">MB</strain>
    </source>
</reference>
<feature type="domain" description="AraC effector-binding" evidence="1">
    <location>
        <begin position="8"/>
        <end position="169"/>
    </location>
</feature>
<gene>
    <name evidence="2" type="ORF">DA01_07975</name>
</gene>
<evidence type="ECO:0000259" key="1">
    <source>
        <dbReference type="SMART" id="SM00871"/>
    </source>
</evidence>
<organism evidence="2 3">
    <name type="scientific">Dehalococcoides mccartyi</name>
    <dbReference type="NCBI Taxonomy" id="61435"/>
    <lineage>
        <taxon>Bacteria</taxon>
        <taxon>Bacillati</taxon>
        <taxon>Chloroflexota</taxon>
        <taxon>Dehalococcoidia</taxon>
        <taxon>Dehalococcoidales</taxon>
        <taxon>Dehalococcoidaceae</taxon>
        <taxon>Dehalococcoides</taxon>
    </lineage>
</organism>
<name>A0A0V8M508_9CHLR</name>
<dbReference type="eggNOG" id="COG4832">
    <property type="taxonomic scope" value="Bacteria"/>
</dbReference>
<dbReference type="InterPro" id="IPR011256">
    <property type="entry name" value="Reg_factor_effector_dom_sf"/>
</dbReference>